<feature type="compositionally biased region" description="Polar residues" evidence="1">
    <location>
        <begin position="1"/>
        <end position="15"/>
    </location>
</feature>
<evidence type="ECO:0000256" key="1">
    <source>
        <dbReference type="SAM" id="MobiDB-lite"/>
    </source>
</evidence>
<dbReference type="EMBL" id="QGKY02000094">
    <property type="protein sequence ID" value="KAF2604955.1"/>
    <property type="molecule type" value="Genomic_DNA"/>
</dbReference>
<comment type="caution">
    <text evidence="2">The sequence shown here is derived from an EMBL/GenBank/DDBJ whole genome shotgun (WGS) entry which is preliminary data.</text>
</comment>
<name>A0A8S9LDE1_BRACR</name>
<dbReference type="AlphaFoldDB" id="A0A8S9LDE1"/>
<sequence length="82" mass="9370">MISWGRSNNTTNETKSQTEGKIRFEISVAIRTLENPDEATPPPRVTQYNPNTNPPCKMKLMVKKINLHLFVLVGDKDEEQEV</sequence>
<reference evidence="2" key="1">
    <citation type="submission" date="2019-12" db="EMBL/GenBank/DDBJ databases">
        <title>Genome sequencing and annotation of Brassica cretica.</title>
        <authorList>
            <person name="Studholme D.J."/>
            <person name="Sarris P.F."/>
        </authorList>
    </citation>
    <scope>NUCLEOTIDE SEQUENCE</scope>
    <source>
        <strain evidence="2">PFS-102/07</strain>
        <tissue evidence="2">Leaf</tissue>
    </source>
</reference>
<accession>A0A8S9LDE1</accession>
<proteinExistence type="predicted"/>
<gene>
    <name evidence="2" type="ORF">F2Q70_00027105</name>
</gene>
<organism evidence="2">
    <name type="scientific">Brassica cretica</name>
    <name type="common">Mustard</name>
    <dbReference type="NCBI Taxonomy" id="69181"/>
    <lineage>
        <taxon>Eukaryota</taxon>
        <taxon>Viridiplantae</taxon>
        <taxon>Streptophyta</taxon>
        <taxon>Embryophyta</taxon>
        <taxon>Tracheophyta</taxon>
        <taxon>Spermatophyta</taxon>
        <taxon>Magnoliopsida</taxon>
        <taxon>eudicotyledons</taxon>
        <taxon>Gunneridae</taxon>
        <taxon>Pentapetalae</taxon>
        <taxon>rosids</taxon>
        <taxon>malvids</taxon>
        <taxon>Brassicales</taxon>
        <taxon>Brassicaceae</taxon>
        <taxon>Brassiceae</taxon>
        <taxon>Brassica</taxon>
    </lineage>
</organism>
<evidence type="ECO:0000313" key="2">
    <source>
        <dbReference type="EMBL" id="KAF2604955.1"/>
    </source>
</evidence>
<feature type="region of interest" description="Disordered" evidence="1">
    <location>
        <begin position="1"/>
        <end position="20"/>
    </location>
</feature>
<feature type="region of interest" description="Disordered" evidence="1">
    <location>
        <begin position="33"/>
        <end position="52"/>
    </location>
</feature>
<protein>
    <submittedName>
        <fullName evidence="2">Uncharacterized protein</fullName>
    </submittedName>
</protein>